<dbReference type="GO" id="GO:0016787">
    <property type="term" value="F:hydrolase activity"/>
    <property type="evidence" value="ECO:0007669"/>
    <property type="project" value="UniProtKB-KW"/>
</dbReference>
<dbReference type="Pfam" id="PF13959">
    <property type="entry name" value="CTE_SPB4"/>
    <property type="match status" value="1"/>
</dbReference>
<evidence type="ECO:0000256" key="9">
    <source>
        <dbReference type="ARBA" id="ARBA00023054"/>
    </source>
</evidence>
<name>A0A9W6T2K1_CANBO</name>
<dbReference type="Pfam" id="PF00271">
    <property type="entry name" value="Helicase_C"/>
    <property type="match status" value="1"/>
</dbReference>
<dbReference type="AlphaFoldDB" id="A0A9W6T2K1"/>
<evidence type="ECO:0000256" key="7">
    <source>
        <dbReference type="ARBA" id="ARBA00022840"/>
    </source>
</evidence>
<dbReference type="SMART" id="SM01178">
    <property type="entry name" value="DUF4217"/>
    <property type="match status" value="1"/>
</dbReference>
<dbReference type="EC" id="3.6.4.13" evidence="14"/>
<evidence type="ECO:0000256" key="10">
    <source>
        <dbReference type="ARBA" id="ARBA00023242"/>
    </source>
</evidence>
<comment type="subcellular location">
    <subcellularLocation>
        <location evidence="1">Nucleus</location>
        <location evidence="1">Nucleolus</location>
    </subcellularLocation>
</comment>
<dbReference type="Gene3D" id="3.40.50.300">
    <property type="entry name" value="P-loop containing nucleotide triphosphate hydrolases"/>
    <property type="match status" value="2"/>
</dbReference>
<gene>
    <name evidence="19" type="ORF">Cboi02_000353700</name>
</gene>
<dbReference type="GO" id="GO:0003724">
    <property type="term" value="F:RNA helicase activity"/>
    <property type="evidence" value="ECO:0007669"/>
    <property type="project" value="UniProtKB-EC"/>
</dbReference>
<dbReference type="GO" id="GO:0006364">
    <property type="term" value="P:rRNA processing"/>
    <property type="evidence" value="ECO:0007669"/>
    <property type="project" value="UniProtKB-KW"/>
</dbReference>
<dbReference type="InterPro" id="IPR027417">
    <property type="entry name" value="P-loop_NTPase"/>
</dbReference>
<feature type="compositionally biased region" description="Basic and acidic residues" evidence="15">
    <location>
        <begin position="531"/>
        <end position="543"/>
    </location>
</feature>
<keyword evidence="20" id="KW-1185">Reference proteome</keyword>
<dbReference type="PROSITE" id="PS00039">
    <property type="entry name" value="DEAD_ATP_HELICASE"/>
    <property type="match status" value="1"/>
</dbReference>
<dbReference type="PROSITE" id="PS51192">
    <property type="entry name" value="HELICASE_ATP_BIND_1"/>
    <property type="match status" value="1"/>
</dbReference>
<evidence type="ECO:0000256" key="2">
    <source>
        <dbReference type="ARBA" id="ARBA00022517"/>
    </source>
</evidence>
<dbReference type="GO" id="GO:0005730">
    <property type="term" value="C:nucleolus"/>
    <property type="evidence" value="ECO:0007669"/>
    <property type="project" value="UniProtKB-SubCell"/>
</dbReference>
<dbReference type="InterPro" id="IPR014001">
    <property type="entry name" value="Helicase_ATP-bd"/>
</dbReference>
<dbReference type="InterPro" id="IPR011545">
    <property type="entry name" value="DEAD/DEAH_box_helicase_dom"/>
</dbReference>
<evidence type="ECO:0000256" key="11">
    <source>
        <dbReference type="ARBA" id="ARBA00038002"/>
    </source>
</evidence>
<evidence type="ECO:0000259" key="17">
    <source>
        <dbReference type="PROSITE" id="PS51194"/>
    </source>
</evidence>
<keyword evidence="2" id="KW-0690">Ribosome biogenesis</keyword>
<dbReference type="Pfam" id="PF00270">
    <property type="entry name" value="DEAD"/>
    <property type="match status" value="1"/>
</dbReference>
<feature type="region of interest" description="Disordered" evidence="15">
    <location>
        <begin position="531"/>
        <end position="570"/>
    </location>
</feature>
<evidence type="ECO:0000256" key="13">
    <source>
        <dbReference type="RuleBase" id="RU000492"/>
    </source>
</evidence>
<evidence type="ECO:0000256" key="8">
    <source>
        <dbReference type="ARBA" id="ARBA00022884"/>
    </source>
</evidence>
<evidence type="ECO:0000256" key="4">
    <source>
        <dbReference type="ARBA" id="ARBA00022741"/>
    </source>
</evidence>
<feature type="domain" description="Helicase C-terminal" evidence="17">
    <location>
        <begin position="255"/>
        <end position="422"/>
    </location>
</feature>
<feature type="region of interest" description="Disordered" evidence="15">
    <location>
        <begin position="600"/>
        <end position="620"/>
    </location>
</feature>
<comment type="domain">
    <text evidence="14">The Q motif is unique to and characteristic of the DEAD box family of RNA helicases and controls ATP binding and hydrolysis.</text>
</comment>
<comment type="function">
    <text evidence="14">RNA helicase.</text>
</comment>
<sequence length="620" mass="70593">MKKTQSVEWDSLSYKLEPWIREALVSMGFTSMTPVQASTIPLLCQHKDVVVEAATGSGKTLAFLIPVLEKTLNFLKEDKLSKGHYTAVVVSPTRELSSQINAVLQSLLEFQKEYDDCSIPEIKSQLLVGSIGSVREDLYEFLENKPHILIGTPGRTLEFLSNNAVKSNSCEIIILDEADKLLDISFLNTTQSIIRQLPRQRRTGLFSATLSSAGSDIFKAGLSNPVKISVKSGLNNLAVPKSLGLFYMPVETELKLQVLMKLISSYKFKKLIVYLPTCIGVTHFYSLINNLIIRKNEGQTREEINANIRIFSLHGKLTTKPRLKALSSFANSNSNKSVLLTTDVAARGLDIPDVDLIVQLDPPTDPDLFLHRCGRTGRANKVGRAITFLSKGREEDYIDFMEVKGVQIKLMEPIDIEENEKIWFTNTVKEWILQDRGRHDLAIRSYVGFLRYYTNHSAGSIFRLSSLDYIGLAKMYGLLRLPKMPESKYIEEGKMPDDGFLDKTVNFDTYTYKDQQKEELRLKELKLGEAKKRRKEKSEERKEFKKKNSAWSEKLDNKETKQERREKAKLRRDTIEKAIRENALSDSEPEDEADWKDLVLANKRRKKTNNSEVQGSFDDL</sequence>
<comment type="similarity">
    <text evidence="11">Belongs to the DEAD box helicase family. DDX55/SPB4 subfamily.</text>
</comment>
<evidence type="ECO:0000313" key="19">
    <source>
        <dbReference type="EMBL" id="GME72263.1"/>
    </source>
</evidence>
<accession>A0A9W6T2K1</accession>
<dbReference type="GO" id="GO:0005524">
    <property type="term" value="F:ATP binding"/>
    <property type="evidence" value="ECO:0007669"/>
    <property type="project" value="UniProtKB-UniRule"/>
</dbReference>
<dbReference type="SUPFAM" id="SSF52540">
    <property type="entry name" value="P-loop containing nucleoside triphosphate hydrolases"/>
    <property type="match status" value="1"/>
</dbReference>
<dbReference type="CDD" id="cd18787">
    <property type="entry name" value="SF2_C_DEAD"/>
    <property type="match status" value="1"/>
</dbReference>
<keyword evidence="3" id="KW-0698">rRNA processing</keyword>
<dbReference type="GO" id="GO:0003723">
    <property type="term" value="F:RNA binding"/>
    <property type="evidence" value="ECO:0007669"/>
    <property type="project" value="UniProtKB-UniRule"/>
</dbReference>
<feature type="domain" description="Helicase ATP-binding" evidence="16">
    <location>
        <begin position="40"/>
        <end position="228"/>
    </location>
</feature>
<evidence type="ECO:0000256" key="15">
    <source>
        <dbReference type="SAM" id="MobiDB-lite"/>
    </source>
</evidence>
<evidence type="ECO:0000256" key="12">
    <source>
        <dbReference type="PROSITE-ProRule" id="PRU00552"/>
    </source>
</evidence>
<evidence type="ECO:0000259" key="18">
    <source>
        <dbReference type="PROSITE" id="PS51195"/>
    </source>
</evidence>
<evidence type="ECO:0000256" key="3">
    <source>
        <dbReference type="ARBA" id="ARBA00022552"/>
    </source>
</evidence>
<evidence type="ECO:0000256" key="5">
    <source>
        <dbReference type="ARBA" id="ARBA00022801"/>
    </source>
</evidence>
<organism evidence="19 20">
    <name type="scientific">Candida boidinii</name>
    <name type="common">Yeast</name>
    <dbReference type="NCBI Taxonomy" id="5477"/>
    <lineage>
        <taxon>Eukaryota</taxon>
        <taxon>Fungi</taxon>
        <taxon>Dikarya</taxon>
        <taxon>Ascomycota</taxon>
        <taxon>Saccharomycotina</taxon>
        <taxon>Pichiomycetes</taxon>
        <taxon>Pichiales</taxon>
        <taxon>Pichiaceae</taxon>
        <taxon>Ogataea</taxon>
        <taxon>Ogataea/Candida clade</taxon>
    </lineage>
</organism>
<reference evidence="19" key="1">
    <citation type="submission" date="2023-04" db="EMBL/GenBank/DDBJ databases">
        <title>Candida boidinii NBRC 10035.</title>
        <authorList>
            <person name="Ichikawa N."/>
            <person name="Sato H."/>
            <person name="Tonouchi N."/>
        </authorList>
    </citation>
    <scope>NUCLEOTIDE SEQUENCE</scope>
    <source>
        <strain evidence="19">NBRC 10035</strain>
    </source>
</reference>
<dbReference type="SMART" id="SM00487">
    <property type="entry name" value="DEXDc"/>
    <property type="match status" value="1"/>
</dbReference>
<keyword evidence="8 14" id="KW-0694">RNA-binding</keyword>
<keyword evidence="9" id="KW-0175">Coiled coil</keyword>
<evidence type="ECO:0000259" key="16">
    <source>
        <dbReference type="PROSITE" id="PS51192"/>
    </source>
</evidence>
<dbReference type="EMBL" id="BSXN01001240">
    <property type="protein sequence ID" value="GME72263.1"/>
    <property type="molecule type" value="Genomic_DNA"/>
</dbReference>
<keyword evidence="5 13" id="KW-0378">Hydrolase</keyword>
<dbReference type="SMART" id="SM00490">
    <property type="entry name" value="HELICc"/>
    <property type="match status" value="1"/>
</dbReference>
<dbReference type="InterPro" id="IPR001650">
    <property type="entry name" value="Helicase_C-like"/>
</dbReference>
<dbReference type="PROSITE" id="PS51194">
    <property type="entry name" value="HELICASE_CTER"/>
    <property type="match status" value="1"/>
</dbReference>
<comment type="caution">
    <text evidence="19">The sequence shown here is derived from an EMBL/GenBank/DDBJ whole genome shotgun (WGS) entry which is preliminary data.</text>
</comment>
<keyword evidence="10" id="KW-0539">Nucleus</keyword>
<dbReference type="InterPro" id="IPR000629">
    <property type="entry name" value="RNA-helicase_DEAD-box_CS"/>
</dbReference>
<dbReference type="CDD" id="cd17960">
    <property type="entry name" value="DEADc_DDX55"/>
    <property type="match status" value="1"/>
</dbReference>
<keyword evidence="6 13" id="KW-0347">Helicase</keyword>
<keyword evidence="4 13" id="KW-0547">Nucleotide-binding</keyword>
<keyword evidence="7 13" id="KW-0067">ATP-binding</keyword>
<protein>
    <recommendedName>
        <fullName evidence="14">ATP-dependent RNA helicase</fullName>
        <ecNumber evidence="14">3.6.4.13</ecNumber>
    </recommendedName>
</protein>
<evidence type="ECO:0000313" key="20">
    <source>
        <dbReference type="Proteomes" id="UP001165120"/>
    </source>
</evidence>
<feature type="domain" description="DEAD-box RNA helicase Q" evidence="18">
    <location>
        <begin position="9"/>
        <end position="37"/>
    </location>
</feature>
<dbReference type="InterPro" id="IPR056330">
    <property type="entry name" value="CTT_SPB4"/>
</dbReference>
<evidence type="ECO:0000256" key="6">
    <source>
        <dbReference type="ARBA" id="ARBA00022806"/>
    </source>
</evidence>
<dbReference type="InterPro" id="IPR014014">
    <property type="entry name" value="RNA_helicase_DEAD_Q_motif"/>
</dbReference>
<feature type="compositionally biased region" description="Basic and acidic residues" evidence="15">
    <location>
        <begin position="553"/>
        <end position="570"/>
    </location>
</feature>
<comment type="catalytic activity">
    <reaction evidence="14">
        <text>ATP + H2O = ADP + phosphate + H(+)</text>
        <dbReference type="Rhea" id="RHEA:13065"/>
        <dbReference type="ChEBI" id="CHEBI:15377"/>
        <dbReference type="ChEBI" id="CHEBI:15378"/>
        <dbReference type="ChEBI" id="CHEBI:30616"/>
        <dbReference type="ChEBI" id="CHEBI:43474"/>
        <dbReference type="ChEBI" id="CHEBI:456216"/>
        <dbReference type="EC" id="3.6.4.13"/>
    </reaction>
</comment>
<dbReference type="InterPro" id="IPR025313">
    <property type="entry name" value="SPB4-like_CTE"/>
</dbReference>
<evidence type="ECO:0000256" key="1">
    <source>
        <dbReference type="ARBA" id="ARBA00004604"/>
    </source>
</evidence>
<dbReference type="PANTHER" id="PTHR24031">
    <property type="entry name" value="RNA HELICASE"/>
    <property type="match status" value="1"/>
</dbReference>
<proteinExistence type="inferred from homology"/>
<dbReference type="PROSITE" id="PS51195">
    <property type="entry name" value="Q_MOTIF"/>
    <property type="match status" value="1"/>
</dbReference>
<evidence type="ECO:0000256" key="14">
    <source>
        <dbReference type="RuleBase" id="RU365068"/>
    </source>
</evidence>
<feature type="short sequence motif" description="Q motif" evidence="12">
    <location>
        <begin position="9"/>
        <end position="37"/>
    </location>
</feature>
<dbReference type="Proteomes" id="UP001165120">
    <property type="component" value="Unassembled WGS sequence"/>
</dbReference>
<dbReference type="Pfam" id="PF23681">
    <property type="entry name" value="CTT_SPB4"/>
    <property type="match status" value="1"/>
</dbReference>